<dbReference type="Pfam" id="PF05478">
    <property type="entry name" value="Prominin"/>
    <property type="match status" value="3"/>
</dbReference>
<feature type="transmembrane region" description="Helical" evidence="7">
    <location>
        <begin position="595"/>
        <end position="616"/>
    </location>
</feature>
<comment type="similarity">
    <text evidence="2">Belongs to the prominin family.</text>
</comment>
<protein>
    <submittedName>
        <fullName evidence="10">Uncharacterized protein</fullName>
    </submittedName>
</protein>
<evidence type="ECO:0000313" key="9">
    <source>
        <dbReference type="Proteomes" id="UP000887566"/>
    </source>
</evidence>
<reference evidence="10" key="1">
    <citation type="submission" date="2022-11" db="UniProtKB">
        <authorList>
            <consortium name="WormBaseParasite"/>
        </authorList>
    </citation>
    <scope>IDENTIFICATION</scope>
</reference>
<name>A0A914W845_9BILA</name>
<dbReference type="AlphaFoldDB" id="A0A914W845"/>
<feature type="transmembrane region" description="Helical" evidence="7">
    <location>
        <begin position="275"/>
        <end position="300"/>
    </location>
</feature>
<dbReference type="InterPro" id="IPR008795">
    <property type="entry name" value="Prominin"/>
</dbReference>
<keyword evidence="5 7" id="KW-0472">Membrane</keyword>
<dbReference type="WBParaSite" id="PSAMB.scaffold3423size18334.g21429.t1">
    <property type="protein sequence ID" value="PSAMB.scaffold3423size18334.g21429.t1"/>
    <property type="gene ID" value="PSAMB.scaffold3423size18334.g21429"/>
</dbReference>
<evidence type="ECO:0000256" key="8">
    <source>
        <dbReference type="SAM" id="SignalP"/>
    </source>
</evidence>
<evidence type="ECO:0000256" key="2">
    <source>
        <dbReference type="ARBA" id="ARBA00006058"/>
    </source>
</evidence>
<evidence type="ECO:0000256" key="1">
    <source>
        <dbReference type="ARBA" id="ARBA00004141"/>
    </source>
</evidence>
<evidence type="ECO:0000256" key="7">
    <source>
        <dbReference type="SAM" id="Phobius"/>
    </source>
</evidence>
<keyword evidence="3 7" id="KW-0812">Transmembrane</keyword>
<sequence>MSQQASLHIVLLLLFSLGAAVSGQTTQQPQCSNSSSFPTQAAVAKLSENFGGLDGFYSIATGIADGLHGELSHDLMKKFADVVQGNDDDVSGLVSDLLKNQAGFIIFVVIGLLFVVIFPITGCCYCCCRCCCSKCGATRYQKEEASTNCLLVLLAILIISFAFILTGTIIYGATLQDISEKIPLAKQGVTNVLQTPDIKTTADKTNGLVDKARQDVHNQLGAVTMQVNKAKDNVNQVIDQLNNLTTKADGYVTNATNAIDDAHTSYNDYGGKNSIVAGISVIVLLPCSIALILIAAGLACGAAGYRNKRFPPQRTTLSHTAGYVAIATCIFLFCIGGFLMFLSTTLFTAGYALQFACTPLFYDNTYEVFEFIDEKIPDVTNPIDGNVVPVSIKNAIIGCEQSKTVYAAVDGDKIFQVDQILGNVTFDTSAIDAHVNPGLSPTLSDTDKQAIDFLASQFNPTPTTTQSLLLRVVVALDELQADLQTCSSDLANQAKNFNTDANSIDSWVAIVSSNVNEMTTALNYINQSNADQAVHAVQNYSLHLFNDLNVTAYASFGQLQTNLRDNIANCRPLYDTWQNVGTLVCKKLGHPLQGLWASLGMTVLFFIPMIILLTLISKYLYRMDREHYPLLTGGSVSIGRLDRVSPEVIEY</sequence>
<organism evidence="9 10">
    <name type="scientific">Plectus sambesii</name>
    <dbReference type="NCBI Taxonomy" id="2011161"/>
    <lineage>
        <taxon>Eukaryota</taxon>
        <taxon>Metazoa</taxon>
        <taxon>Ecdysozoa</taxon>
        <taxon>Nematoda</taxon>
        <taxon>Chromadorea</taxon>
        <taxon>Plectida</taxon>
        <taxon>Plectina</taxon>
        <taxon>Plectoidea</taxon>
        <taxon>Plectidae</taxon>
        <taxon>Plectus</taxon>
    </lineage>
</organism>
<evidence type="ECO:0000256" key="5">
    <source>
        <dbReference type="ARBA" id="ARBA00023136"/>
    </source>
</evidence>
<feature type="signal peptide" evidence="8">
    <location>
        <begin position="1"/>
        <end position="23"/>
    </location>
</feature>
<feature type="chain" id="PRO_5037056563" evidence="8">
    <location>
        <begin position="24"/>
        <end position="651"/>
    </location>
</feature>
<evidence type="ECO:0000313" key="10">
    <source>
        <dbReference type="WBParaSite" id="PSAMB.scaffold3423size18334.g21429.t1"/>
    </source>
</evidence>
<feature type="transmembrane region" description="Helical" evidence="7">
    <location>
        <begin position="149"/>
        <end position="173"/>
    </location>
</feature>
<dbReference type="GO" id="GO:0016020">
    <property type="term" value="C:membrane"/>
    <property type="evidence" value="ECO:0007669"/>
    <property type="project" value="UniProtKB-SubCell"/>
</dbReference>
<dbReference type="Proteomes" id="UP000887566">
    <property type="component" value="Unplaced"/>
</dbReference>
<dbReference type="PANTHER" id="PTHR11238:SF9">
    <property type="entry name" value="PROMININ, ISOFORM D"/>
    <property type="match status" value="1"/>
</dbReference>
<keyword evidence="4 7" id="KW-1133">Transmembrane helix</keyword>
<feature type="transmembrane region" description="Helical" evidence="7">
    <location>
        <begin position="321"/>
        <end position="342"/>
    </location>
</feature>
<comment type="subcellular location">
    <subcellularLocation>
        <location evidence="1">Membrane</location>
        <topology evidence="1">Multi-pass membrane protein</topology>
    </subcellularLocation>
</comment>
<keyword evidence="9" id="KW-1185">Reference proteome</keyword>
<proteinExistence type="inferred from homology"/>
<evidence type="ECO:0000256" key="4">
    <source>
        <dbReference type="ARBA" id="ARBA00022989"/>
    </source>
</evidence>
<accession>A0A914W845</accession>
<evidence type="ECO:0000256" key="6">
    <source>
        <dbReference type="ARBA" id="ARBA00023180"/>
    </source>
</evidence>
<keyword evidence="6" id="KW-0325">Glycoprotein</keyword>
<dbReference type="PANTHER" id="PTHR11238">
    <property type="entry name" value="PROMININ ISOFORM D-RELATED"/>
    <property type="match status" value="1"/>
</dbReference>
<evidence type="ECO:0000256" key="3">
    <source>
        <dbReference type="ARBA" id="ARBA00022692"/>
    </source>
</evidence>
<keyword evidence="8" id="KW-0732">Signal</keyword>
<feature type="transmembrane region" description="Helical" evidence="7">
    <location>
        <begin position="104"/>
        <end position="128"/>
    </location>
</feature>